<dbReference type="AlphaFoldDB" id="A0AA40ATP0"/>
<evidence type="ECO:0000313" key="3">
    <source>
        <dbReference type="Proteomes" id="UP001172101"/>
    </source>
</evidence>
<accession>A0AA40ATP0</accession>
<dbReference type="RefSeq" id="XP_060297739.1">
    <property type="nucleotide sequence ID" value="XM_060445079.1"/>
</dbReference>
<feature type="compositionally biased region" description="Basic and acidic residues" evidence="1">
    <location>
        <begin position="75"/>
        <end position="90"/>
    </location>
</feature>
<organism evidence="2 3">
    <name type="scientific">Lasiosphaeria miniovina</name>
    <dbReference type="NCBI Taxonomy" id="1954250"/>
    <lineage>
        <taxon>Eukaryota</taxon>
        <taxon>Fungi</taxon>
        <taxon>Dikarya</taxon>
        <taxon>Ascomycota</taxon>
        <taxon>Pezizomycotina</taxon>
        <taxon>Sordariomycetes</taxon>
        <taxon>Sordariomycetidae</taxon>
        <taxon>Sordariales</taxon>
        <taxon>Lasiosphaeriaceae</taxon>
        <taxon>Lasiosphaeria</taxon>
    </lineage>
</organism>
<name>A0AA40ATP0_9PEZI</name>
<sequence length="238" mass="27021">MATATRATLATVATIATANRATHYRHYHPGYARMTLTIEPVTMVSNTRGRDRSTPQPGPSRRTATEALEDFDSQTQDRQREEPFETRDLPQEPLAAVSSTMDPQQFQALIMQAMTNFSAGLGDLGTTLANLGTKGGPYRSKDDRPPTYAVSKLKVDASFQDREDWLLAVEQGNTTRQDRPQWLQVQWASTWMEPETQQQWRAYQKQLHDGDFERVMWQEFKEYVNSNYLGSVTAVHSS</sequence>
<dbReference type="EMBL" id="JAUIRO010000003">
    <property type="protein sequence ID" value="KAK0721815.1"/>
    <property type="molecule type" value="Genomic_DNA"/>
</dbReference>
<feature type="region of interest" description="Disordered" evidence="1">
    <location>
        <begin position="46"/>
        <end position="92"/>
    </location>
</feature>
<reference evidence="2" key="1">
    <citation type="submission" date="2023-06" db="EMBL/GenBank/DDBJ databases">
        <title>Genome-scale phylogeny and comparative genomics of the fungal order Sordariales.</title>
        <authorList>
            <consortium name="Lawrence Berkeley National Laboratory"/>
            <person name="Hensen N."/>
            <person name="Bonometti L."/>
            <person name="Westerberg I."/>
            <person name="Brannstrom I.O."/>
            <person name="Guillou S."/>
            <person name="Cros-Aarteil S."/>
            <person name="Calhoun S."/>
            <person name="Haridas S."/>
            <person name="Kuo A."/>
            <person name="Mondo S."/>
            <person name="Pangilinan J."/>
            <person name="Riley R."/>
            <person name="LaButti K."/>
            <person name="Andreopoulos B."/>
            <person name="Lipzen A."/>
            <person name="Chen C."/>
            <person name="Yanf M."/>
            <person name="Daum C."/>
            <person name="Ng V."/>
            <person name="Clum A."/>
            <person name="Steindorff A."/>
            <person name="Ohm R."/>
            <person name="Martin F."/>
            <person name="Silar P."/>
            <person name="Natvig D."/>
            <person name="Lalanne C."/>
            <person name="Gautier V."/>
            <person name="Ament-velasquez S.L."/>
            <person name="Kruys A."/>
            <person name="Hutchinson M.I."/>
            <person name="Powell A.J."/>
            <person name="Barry K."/>
            <person name="Miller A.N."/>
            <person name="Grigoriev I.V."/>
            <person name="Debuchy R."/>
            <person name="Gladieux P."/>
            <person name="Thoren M.H."/>
            <person name="Johannesson H."/>
        </authorList>
    </citation>
    <scope>NUCLEOTIDE SEQUENCE</scope>
    <source>
        <strain evidence="2">SMH2392-1A</strain>
    </source>
</reference>
<protein>
    <submittedName>
        <fullName evidence="2">Uncharacterized protein</fullName>
    </submittedName>
</protein>
<evidence type="ECO:0000313" key="2">
    <source>
        <dbReference type="EMBL" id="KAK0721815.1"/>
    </source>
</evidence>
<gene>
    <name evidence="2" type="ORF">B0T26DRAFT_749294</name>
</gene>
<evidence type="ECO:0000256" key="1">
    <source>
        <dbReference type="SAM" id="MobiDB-lite"/>
    </source>
</evidence>
<keyword evidence="3" id="KW-1185">Reference proteome</keyword>
<comment type="caution">
    <text evidence="2">The sequence shown here is derived from an EMBL/GenBank/DDBJ whole genome shotgun (WGS) entry which is preliminary data.</text>
</comment>
<proteinExistence type="predicted"/>
<dbReference type="GeneID" id="85328349"/>
<dbReference type="Proteomes" id="UP001172101">
    <property type="component" value="Unassembled WGS sequence"/>
</dbReference>